<reference evidence="3 4" key="1">
    <citation type="submission" date="2017-07" db="EMBL/GenBank/DDBJ databases">
        <title>Complete genome sequence of Oryzomicrobium terrae TPP412.</title>
        <authorList>
            <person name="Chiu L.-W."/>
            <person name="Lo K.-J."/>
            <person name="Tsai Y.-M."/>
            <person name="Lin S.-S."/>
            <person name="Kuo C.-H."/>
            <person name="Liu C.-T."/>
        </authorList>
    </citation>
    <scope>NUCLEOTIDE SEQUENCE [LARGE SCALE GENOMIC DNA]</scope>
    <source>
        <strain evidence="3 4">TPP412</strain>
    </source>
</reference>
<dbReference type="RefSeq" id="WP_054621687.1">
    <property type="nucleotide sequence ID" value="NZ_CP022579.1"/>
</dbReference>
<dbReference type="InterPro" id="IPR046058">
    <property type="entry name" value="WbuC_cupin"/>
</dbReference>
<dbReference type="NCBIfam" id="TIGR04366">
    <property type="entry name" value="cupin_WbuC"/>
    <property type="match status" value="1"/>
</dbReference>
<evidence type="ECO:0000313" key="3">
    <source>
        <dbReference type="EMBL" id="QEL66189.1"/>
    </source>
</evidence>
<dbReference type="Gene3D" id="2.60.120.10">
    <property type="entry name" value="Jelly Rolls"/>
    <property type="match status" value="1"/>
</dbReference>
<dbReference type="EMBL" id="CP022579">
    <property type="protein sequence ID" value="QEL66189.1"/>
    <property type="molecule type" value="Genomic_DNA"/>
</dbReference>
<protein>
    <recommendedName>
        <fullName evidence="2">Cupin fold metalloprotein WbuC cupin domain-containing protein</fullName>
    </recommendedName>
</protein>
<dbReference type="InterPro" id="IPR027565">
    <property type="entry name" value="Cupin_WbuC"/>
</dbReference>
<feature type="domain" description="Cupin fold metalloprotein WbuC cupin" evidence="2">
    <location>
        <begin position="4"/>
        <end position="87"/>
    </location>
</feature>
<dbReference type="Proteomes" id="UP000323671">
    <property type="component" value="Chromosome"/>
</dbReference>
<sequence>MTLIDQTLLDALSTEARQAPRGRKNRNFHPSDDFPAHRLLNAIEPGSYVMPHRHLDPAKGETIVVVRGAVGIVLFDDEGAVTATHRLVAGGEVVGIDLPAGTWHSVLGLQPGSVFFEAKAGPYVAMQAAERAPWAPAEGDAAATAYQTSLAQRFA</sequence>
<dbReference type="AlphaFoldDB" id="A0A5C1EC43"/>
<name>A0A5C1EC43_9RHOO</name>
<dbReference type="InterPro" id="IPR011051">
    <property type="entry name" value="RmlC_Cupin_sf"/>
</dbReference>
<dbReference type="InterPro" id="IPR014710">
    <property type="entry name" value="RmlC-like_jellyroll"/>
</dbReference>
<evidence type="ECO:0000259" key="2">
    <source>
        <dbReference type="Pfam" id="PF19480"/>
    </source>
</evidence>
<feature type="region of interest" description="Disordered" evidence="1">
    <location>
        <begin position="14"/>
        <end position="33"/>
    </location>
</feature>
<dbReference type="SUPFAM" id="SSF51182">
    <property type="entry name" value="RmlC-like cupins"/>
    <property type="match status" value="1"/>
</dbReference>
<dbReference type="CDD" id="cd07005">
    <property type="entry name" value="cupin_WbuC-like"/>
    <property type="match status" value="1"/>
</dbReference>
<evidence type="ECO:0000313" key="4">
    <source>
        <dbReference type="Proteomes" id="UP000323671"/>
    </source>
</evidence>
<keyword evidence="4" id="KW-1185">Reference proteome</keyword>
<dbReference type="Pfam" id="PF19480">
    <property type="entry name" value="DUF6016"/>
    <property type="match status" value="1"/>
</dbReference>
<dbReference type="KEGG" id="otr:OTERR_27130"/>
<proteinExistence type="predicted"/>
<accession>A0A5C1EC43</accession>
<evidence type="ECO:0000256" key="1">
    <source>
        <dbReference type="SAM" id="MobiDB-lite"/>
    </source>
</evidence>
<organism evidence="3 4">
    <name type="scientific">Oryzomicrobium terrae</name>
    <dbReference type="NCBI Taxonomy" id="1735038"/>
    <lineage>
        <taxon>Bacteria</taxon>
        <taxon>Pseudomonadati</taxon>
        <taxon>Pseudomonadota</taxon>
        <taxon>Betaproteobacteria</taxon>
        <taxon>Rhodocyclales</taxon>
        <taxon>Rhodocyclaceae</taxon>
        <taxon>Oryzomicrobium</taxon>
    </lineage>
</organism>
<gene>
    <name evidence="3" type="ORF">OTERR_27130</name>
</gene>